<gene>
    <name evidence="3" type="ORF">DFP98_105118</name>
</gene>
<dbReference type="InterPro" id="IPR010502">
    <property type="entry name" value="Carb-bd_dom_fam9"/>
</dbReference>
<protein>
    <submittedName>
        <fullName evidence="3">Carbohydrate binding protein with CBM9 domain</fullName>
    </submittedName>
</protein>
<dbReference type="Gene3D" id="2.60.120.260">
    <property type="entry name" value="Galactose-binding domain-like"/>
    <property type="match status" value="1"/>
</dbReference>
<reference evidence="3 4" key="1">
    <citation type="submission" date="2018-07" db="EMBL/GenBank/DDBJ databases">
        <title>Genomic Encyclopedia of Type Strains, Phase III (KMG-III): the genomes of soil and plant-associated and newly described type strains.</title>
        <authorList>
            <person name="Whitman W."/>
        </authorList>
    </citation>
    <scope>NUCLEOTIDE SEQUENCE [LARGE SCALE GENOMIC DNA]</scope>
    <source>
        <strain evidence="3 4">CECT 7287</strain>
    </source>
</reference>
<dbReference type="PROSITE" id="PS51272">
    <property type="entry name" value="SLH"/>
    <property type="match status" value="3"/>
</dbReference>
<dbReference type="SUPFAM" id="SSF49344">
    <property type="entry name" value="CBD9-like"/>
    <property type="match status" value="1"/>
</dbReference>
<evidence type="ECO:0000313" key="3">
    <source>
        <dbReference type="EMBL" id="RED85113.1"/>
    </source>
</evidence>
<evidence type="ECO:0000259" key="2">
    <source>
        <dbReference type="PROSITE" id="PS51272"/>
    </source>
</evidence>
<dbReference type="Gene3D" id="2.60.40.1190">
    <property type="match status" value="1"/>
</dbReference>
<sequence length="1724" mass="188476">MLKKLGVILLVICLSGVWDVIDNGNTGHAFAAEETDSARTAADFNYVISDFEQGTDDWVFSLGDTPAVQGSFSVIESVYSAQGNYSGQLSADFRQRPTGSPYVLIKKDMAGLDMTQMAFWIKTSDLKSIRIRTTDSTGQTFQQRMTLQDTSDWQQVVVSEMGSSSVEHWNGANDGVWHKPTNNIAILFDRFDIKNGALTAVALVDRITAEVSLPADLPNVISDFEQENDEWIFSFGDTPAVRSSYQAIQSAESYQGSYAGRILADFSQSPTGSPYASIKKEVDELDIERMAFWIKTSDLKSVRIRTTDSTGQTFQQRITLQNTSNWQQVVINEMGLPSFEHWNGANDGEWHKPAAAITILFDRFDVKNSALTATVLIDQLTAQIGDWLPELKIQQTTLGNIFLDSEPSTFIVKSSSATINWAAYDIYGEQVAAGNENTNAGQAGITVPFRKLGYFTLEVSAERPGSDPLIRKTAYAVVSSALPPGNGDSPFGINTHLNRIAGGWSKELAKLARYMGASFVRDGVEWISIEKEKGVYTFEPSPEDYMRKLAENDLNLLLVGAFNNPFYDNNGTPYTDAGRKGFAEYVKAYVGRYKDRLIGFNVYNEFNGGFGKRGNSPANSQPDYYFKLMKETYNTVKPAYPDVPVVGIVSGGIDLDWIEGVLKGVGEGADQNAGLNYLDVVSIQKYMDPNAPDEVFDKLEDLKTLIKQYNDGQLVPIWVTEFGSPTHQAAKGVDEKTQANYLLRAFVLGLGHGVERMSWYDLMNDGLQPDYNEDNFGLIRHKNDPMGAYTPKPAYASYAATSRMLAGAAFQEIESFDGAISSHLFAKDGEALRVVWAQQETQAVIETNSSLRITDLMGNTEIYMPDNGKIYMTLSGEPLYIKGSLDRIVPDDTFGVAGEQAAIGDPYTFTVTMNNEAGSQQLEATAMMQESSYAIAAAPGQTAELKLSIGETREGFRSVAVYLLDGAGNKIGKLRHEVATGVSHKVTIRPLFQQLEGASTQVLNVDVENFRKAAGLTVGGITWKVGGQSGQELVDTTIPPGSKQVFSIPLNPIALGRDQQVSVRIEFAQQKPYEYAGNLGFNPINRGTIAINDQIEPAIDASTPTIDLSQGKPVLLSGHTGTIELSGQAWLHYDQDNLYMTARIKDSVHATPASGADIWNNDSIQFALSAGIPGESLSWYEYGVADTPEGPQIYRWTTMGGLPAGPVRSGQAEVTRDEELKQTIYKLALPWSELTPIRPGRGELMSFSMLVNENDGNGRKGWMEWGSGIGLEKRPSQFRSMQWIFAQAVPTVRDAAYTVKTGRSVQGNLQAEQAEGTKVTFEIVANGTKGTAILADSAEGKFVYTADVGASGEDTFTFRVYDGYEYSNLATVRIEIEKADVTPPDRGGSGGSPSSNSSHAGQLDLRGKAAGEVSLGEIAKLIIAENTTDRNLKLSLLELDEQEIGGQSGLPHRGIGALIEIRGEGEQQEVKLNKPMLLSLSFDKKKLRESQYPSIWQYDEKQKKWIEIGGEVEGDRISAEIGSFGKFAVFAMERTAEQPEPKQDSLTDIQGHWGKVWIDQAVQLGIVQGYSDRSFQPDKTVSRQELISMLVRALKPSNEATMTDFADQTQIGAWAADAVKSAVQAGWITGYSDGSFRPQAHMTRAELTAVIVRAANLSVKSGENTGFADDERIPVWARGYAATAAEGGLIEGRGGNRFVAEGLVTRAEAAVMIVRLLEITTSLN</sequence>
<dbReference type="SUPFAM" id="SSF51445">
    <property type="entry name" value="(Trans)glycosidases"/>
    <property type="match status" value="1"/>
</dbReference>
<accession>A0A3D9KFI3</accession>
<dbReference type="PANTHER" id="PTHR12631">
    <property type="entry name" value="ALPHA-L-IDURONIDASE"/>
    <property type="match status" value="1"/>
</dbReference>
<dbReference type="Pfam" id="PF17963">
    <property type="entry name" value="Big_9"/>
    <property type="match status" value="1"/>
</dbReference>
<feature type="domain" description="SLH" evidence="2">
    <location>
        <begin position="1667"/>
        <end position="1724"/>
    </location>
</feature>
<feature type="region of interest" description="Disordered" evidence="1">
    <location>
        <begin position="1380"/>
        <end position="1403"/>
    </location>
</feature>
<dbReference type="Gene3D" id="3.20.20.80">
    <property type="entry name" value="Glycosidases"/>
    <property type="match status" value="1"/>
</dbReference>
<organism evidence="3 4">
    <name type="scientific">Cohnella phaseoli</name>
    <dbReference type="NCBI Taxonomy" id="456490"/>
    <lineage>
        <taxon>Bacteria</taxon>
        <taxon>Bacillati</taxon>
        <taxon>Bacillota</taxon>
        <taxon>Bacilli</taxon>
        <taxon>Bacillales</taxon>
        <taxon>Paenibacillaceae</taxon>
        <taxon>Cohnella</taxon>
    </lineage>
</organism>
<comment type="caution">
    <text evidence="3">The sequence shown here is derived from an EMBL/GenBank/DDBJ whole genome shotgun (WGS) entry which is preliminary data.</text>
</comment>
<dbReference type="EMBL" id="QRDZ01000005">
    <property type="protein sequence ID" value="RED85113.1"/>
    <property type="molecule type" value="Genomic_DNA"/>
</dbReference>
<evidence type="ECO:0000256" key="1">
    <source>
        <dbReference type="SAM" id="MobiDB-lite"/>
    </source>
</evidence>
<keyword evidence="4" id="KW-1185">Reference proteome</keyword>
<dbReference type="InterPro" id="IPR017853">
    <property type="entry name" value="GH"/>
</dbReference>
<feature type="domain" description="SLH" evidence="2">
    <location>
        <begin position="1541"/>
        <end position="1601"/>
    </location>
</feature>
<dbReference type="PANTHER" id="PTHR12631:SF10">
    <property type="entry name" value="BETA-XYLOSIDASE-LIKE PROTEIN-RELATED"/>
    <property type="match status" value="1"/>
</dbReference>
<evidence type="ECO:0000313" key="4">
    <source>
        <dbReference type="Proteomes" id="UP000256977"/>
    </source>
</evidence>
<dbReference type="OrthoDB" id="9776971at2"/>
<dbReference type="RefSeq" id="WP_116060122.1">
    <property type="nucleotide sequence ID" value="NZ_QRDZ01000005.1"/>
</dbReference>
<dbReference type="InterPro" id="IPR051923">
    <property type="entry name" value="Glycosyl_Hydrolase_39"/>
</dbReference>
<dbReference type="GO" id="GO:0030246">
    <property type="term" value="F:carbohydrate binding"/>
    <property type="evidence" value="ECO:0007669"/>
    <property type="project" value="InterPro"/>
</dbReference>
<proteinExistence type="predicted"/>
<dbReference type="Proteomes" id="UP000256977">
    <property type="component" value="Unassembled WGS sequence"/>
</dbReference>
<dbReference type="Pfam" id="PF00395">
    <property type="entry name" value="SLH"/>
    <property type="match status" value="3"/>
</dbReference>
<name>A0A3D9KFI3_9BACL</name>
<dbReference type="InterPro" id="IPR001119">
    <property type="entry name" value="SLH_dom"/>
</dbReference>
<dbReference type="GO" id="GO:0016052">
    <property type="term" value="P:carbohydrate catabolic process"/>
    <property type="evidence" value="ECO:0007669"/>
    <property type="project" value="InterPro"/>
</dbReference>
<dbReference type="GO" id="GO:0004553">
    <property type="term" value="F:hydrolase activity, hydrolyzing O-glycosyl compounds"/>
    <property type="evidence" value="ECO:0007669"/>
    <property type="project" value="InterPro"/>
</dbReference>
<dbReference type="Gene3D" id="2.60.40.3440">
    <property type="match status" value="1"/>
</dbReference>
<dbReference type="CDD" id="cd09621">
    <property type="entry name" value="CBM9_like_5"/>
    <property type="match status" value="1"/>
</dbReference>
<feature type="domain" description="SLH" evidence="2">
    <location>
        <begin position="1602"/>
        <end position="1665"/>
    </location>
</feature>
<dbReference type="Pfam" id="PF06452">
    <property type="entry name" value="CBM9_1"/>
    <property type="match status" value="1"/>
</dbReference>